<protein>
    <submittedName>
        <fullName evidence="1">Carotenoid 1,2-hydratase</fullName>
    </submittedName>
</protein>
<reference evidence="1 2" key="1">
    <citation type="submission" date="2018-12" db="EMBL/GenBank/DDBJ databases">
        <title>Mesorhizobium carbonis sp. nov., isolated from coal mine water.</title>
        <authorList>
            <person name="Xin W."/>
            <person name="Xu Z."/>
            <person name="Xiang F."/>
            <person name="Zhang J."/>
            <person name="Xi L."/>
            <person name="Liu J."/>
        </authorList>
    </citation>
    <scope>NUCLEOTIDE SEQUENCE [LARGE SCALE GENOMIC DNA]</scope>
    <source>
        <strain evidence="1 2">B2.3</strain>
    </source>
</reference>
<dbReference type="Proteomes" id="UP000278398">
    <property type="component" value="Unassembled WGS sequence"/>
</dbReference>
<dbReference type="SUPFAM" id="SSF159245">
    <property type="entry name" value="AttH-like"/>
    <property type="match status" value="1"/>
</dbReference>
<proteinExistence type="predicted"/>
<accession>A0A3R9YCV3</accession>
<keyword evidence="2" id="KW-1185">Reference proteome</keyword>
<comment type="caution">
    <text evidence="1">The sequence shown here is derived from an EMBL/GenBank/DDBJ whole genome shotgun (WGS) entry which is preliminary data.</text>
</comment>
<dbReference type="EMBL" id="RWKW01000081">
    <property type="protein sequence ID" value="RST84701.1"/>
    <property type="molecule type" value="Genomic_DNA"/>
</dbReference>
<name>A0A3R9YCV3_9HYPH</name>
<dbReference type="CDD" id="cd21471">
    <property type="entry name" value="CrtC-like"/>
    <property type="match status" value="1"/>
</dbReference>
<organism evidence="1 2">
    <name type="scientific">Aquibium carbonis</name>
    <dbReference type="NCBI Taxonomy" id="2495581"/>
    <lineage>
        <taxon>Bacteria</taxon>
        <taxon>Pseudomonadati</taxon>
        <taxon>Pseudomonadota</taxon>
        <taxon>Alphaproteobacteria</taxon>
        <taxon>Hyphomicrobiales</taxon>
        <taxon>Phyllobacteriaceae</taxon>
        <taxon>Aquibium</taxon>
    </lineage>
</organism>
<dbReference type="OrthoDB" id="5491608at2"/>
<evidence type="ECO:0000313" key="2">
    <source>
        <dbReference type="Proteomes" id="UP000278398"/>
    </source>
</evidence>
<dbReference type="AlphaFoldDB" id="A0A3R9YCV3"/>
<gene>
    <name evidence="1" type="ORF">EJC49_19450</name>
</gene>
<evidence type="ECO:0000313" key="1">
    <source>
        <dbReference type="EMBL" id="RST84701.1"/>
    </source>
</evidence>
<sequence>MARGRSADPRLRFDGEVPPGGYAWWYVDATSDDGRHALTVIAFVGSVFSPYYAWARQRGRADPMNHVAINAILYGAGPGRWSMTERSKQSVERAPDRLSIGPSALRLDDERLVIDIDEWAFPLPRRMIGRVTIDPGPIFHAVHDLDAAGRHRWRPVAPRARITVEFDAPCLSWSGSAYVDMNAGDEPIENAFRSWTWSRTGGAKDTTIFYDLEPRHGPSRSLALAYGQDGAIDAVEEEPVRVLPGTLWRVRRSLRSRREPVNVRTFEDTPFYTRTGCLAGPSDRLEPTISESVDLDRFAAPWVRMLLPFRMPRRR</sequence>